<evidence type="ECO:0000313" key="2">
    <source>
        <dbReference type="Proteomes" id="UP000242864"/>
    </source>
</evidence>
<accession>A0AAC9RVR1</accession>
<dbReference type="PANTHER" id="PTHR36110:SF4">
    <property type="entry name" value="RING-CLEAVING DIOXYGENASE MHQA-RELATED"/>
    <property type="match status" value="1"/>
</dbReference>
<gene>
    <name evidence="1" type="ORF">B5P37_11165</name>
</gene>
<dbReference type="Gene3D" id="3.10.180.10">
    <property type="entry name" value="2,3-Dihydroxybiphenyl 1,2-Dioxygenase, domain 1"/>
    <property type="match status" value="2"/>
</dbReference>
<dbReference type="InterPro" id="IPR052537">
    <property type="entry name" value="Extradiol_RC_dioxygenase"/>
</dbReference>
<dbReference type="GO" id="GO:0016829">
    <property type="term" value="F:lyase activity"/>
    <property type="evidence" value="ECO:0007669"/>
    <property type="project" value="UniProtKB-KW"/>
</dbReference>
<dbReference type="Proteomes" id="UP000242864">
    <property type="component" value="Chromosome"/>
</dbReference>
<dbReference type="AlphaFoldDB" id="A0AAC9RVR1"/>
<dbReference type="EMBL" id="CP020773">
    <property type="protein sequence ID" value="ARJ51837.1"/>
    <property type="molecule type" value="Genomic_DNA"/>
</dbReference>
<sequence>MAYIRSVTLATESIDKTIDLFHNMLGMTYERHENKVQFGDGQISPGTRIQFVETHEPISPTFQHFEMIGLRTPSDEGIKEYMSLLQHHSQSFHGPFTLNGHPYILFSDDHSQHFSIVSNEHNTGVGLGIPNEMSTVNPIHQVQGLGPIILKTNEPMITTSLLTNIFGLRIKAEYVSPESSKRVIVLECENGGLGSEIHISEPASPVQLPSYGIVEQLELTAQNDSEYRYALQQLNQHGIPYQRLKNESAQTQSLRVNDISGISFILTWTDTMKGS</sequence>
<reference evidence="1 2" key="1">
    <citation type="submission" date="2017-04" db="EMBL/GenBank/DDBJ databases">
        <authorList>
            <person name="Veseli I.A."/>
            <person name="Tang C."/>
            <person name="Pombert J.-F."/>
        </authorList>
    </citation>
    <scope>NUCLEOTIDE SEQUENCE [LARGE SCALE GENOMIC DNA]</scope>
    <source>
        <strain evidence="1 2">ATCC 700373</strain>
    </source>
</reference>
<organism evidence="1 2">
    <name type="scientific">Staphylococcus lutrae</name>
    <dbReference type="NCBI Taxonomy" id="155085"/>
    <lineage>
        <taxon>Bacteria</taxon>
        <taxon>Bacillati</taxon>
        <taxon>Bacillota</taxon>
        <taxon>Bacilli</taxon>
        <taxon>Bacillales</taxon>
        <taxon>Staphylococcaceae</taxon>
        <taxon>Staphylococcus</taxon>
    </lineage>
</organism>
<keyword evidence="2" id="KW-1185">Reference proteome</keyword>
<name>A0AAC9RVR1_9STAP</name>
<evidence type="ECO:0000313" key="1">
    <source>
        <dbReference type="EMBL" id="ARJ51837.1"/>
    </source>
</evidence>
<proteinExistence type="predicted"/>
<dbReference type="KEGG" id="slz:B5P37_11165"/>
<protein>
    <submittedName>
        <fullName evidence="1">Lactoylglutathione lyase</fullName>
    </submittedName>
</protein>
<dbReference type="RefSeq" id="WP_085238282.1">
    <property type="nucleotide sequence ID" value="NZ_CP020773.1"/>
</dbReference>
<dbReference type="SUPFAM" id="SSF54593">
    <property type="entry name" value="Glyoxalase/Bleomycin resistance protein/Dihydroxybiphenyl dioxygenase"/>
    <property type="match status" value="1"/>
</dbReference>
<dbReference type="InterPro" id="IPR029068">
    <property type="entry name" value="Glyas_Bleomycin-R_OHBP_Dase"/>
</dbReference>
<keyword evidence="1" id="KW-0456">Lyase</keyword>
<dbReference type="PANTHER" id="PTHR36110">
    <property type="entry name" value="RING-CLEAVING DIOXYGENASE MHQE-RELATED"/>
    <property type="match status" value="1"/>
</dbReference>